<reference evidence="1" key="2">
    <citation type="submission" date="2018-05" db="EMBL/GenBank/DDBJ databases">
        <title>OpunRS2 (Oryza punctata Reference Sequence Version 2).</title>
        <authorList>
            <person name="Zhang J."/>
            <person name="Kudrna D."/>
            <person name="Lee S."/>
            <person name="Talag J."/>
            <person name="Welchert J."/>
            <person name="Wing R.A."/>
        </authorList>
    </citation>
    <scope>NUCLEOTIDE SEQUENCE [LARGE SCALE GENOMIC DNA]</scope>
</reference>
<dbReference type="HOGENOM" id="CLU_024168_2_1_1"/>
<evidence type="ECO:0000313" key="2">
    <source>
        <dbReference type="Proteomes" id="UP000026962"/>
    </source>
</evidence>
<dbReference type="SUPFAM" id="SSF52047">
    <property type="entry name" value="RNI-like"/>
    <property type="match status" value="1"/>
</dbReference>
<accession>A0A0E0KS30</accession>
<dbReference type="Gramene" id="OPUNC04G14500.1">
    <property type="protein sequence ID" value="OPUNC04G14500.1"/>
    <property type="gene ID" value="OPUNC04G14500"/>
</dbReference>
<dbReference type="STRING" id="4537.A0A0E0KS30"/>
<dbReference type="InterPro" id="IPR032675">
    <property type="entry name" value="LRR_dom_sf"/>
</dbReference>
<dbReference type="AlphaFoldDB" id="A0A0E0KS30"/>
<dbReference type="EnsemblPlants" id="OPUNC04G14500.1">
    <property type="protein sequence ID" value="OPUNC04G14500.1"/>
    <property type="gene ID" value="OPUNC04G14500"/>
</dbReference>
<organism evidence="1">
    <name type="scientific">Oryza punctata</name>
    <name type="common">Red rice</name>
    <dbReference type="NCBI Taxonomy" id="4537"/>
    <lineage>
        <taxon>Eukaryota</taxon>
        <taxon>Viridiplantae</taxon>
        <taxon>Streptophyta</taxon>
        <taxon>Embryophyta</taxon>
        <taxon>Tracheophyta</taxon>
        <taxon>Spermatophyta</taxon>
        <taxon>Magnoliopsida</taxon>
        <taxon>Liliopsida</taxon>
        <taxon>Poales</taxon>
        <taxon>Poaceae</taxon>
        <taxon>BOP clade</taxon>
        <taxon>Oryzoideae</taxon>
        <taxon>Oryzeae</taxon>
        <taxon>Oryzinae</taxon>
        <taxon>Oryza</taxon>
    </lineage>
</organism>
<evidence type="ECO:0000313" key="1">
    <source>
        <dbReference type="EnsemblPlants" id="OPUNC04G14500.1"/>
    </source>
</evidence>
<dbReference type="OMA" id="TANCKAL"/>
<keyword evidence="2" id="KW-1185">Reference proteome</keyword>
<dbReference type="InterPro" id="IPR044997">
    <property type="entry name" value="F-box_plant"/>
</dbReference>
<reference evidence="1" key="1">
    <citation type="submission" date="2015-04" db="UniProtKB">
        <authorList>
            <consortium name="EnsemblPlants"/>
        </authorList>
    </citation>
    <scope>IDENTIFICATION</scope>
</reference>
<dbReference type="PANTHER" id="PTHR32153">
    <property type="entry name" value="OJ000223_09.16 PROTEIN"/>
    <property type="match status" value="1"/>
</dbReference>
<evidence type="ECO:0008006" key="3">
    <source>
        <dbReference type="Google" id="ProtNLM"/>
    </source>
</evidence>
<protein>
    <recommendedName>
        <fullName evidence="3">F-box domain-containing protein</fullName>
    </recommendedName>
</protein>
<sequence>MTRHAAAATHPVLGDPVKSLYLAGAGNEQQPRDTMMLIDLPDDVLLVILNKLDTGGREMQHPLEAVWSRVPGMLPNIELDVDSFAPPTRRRLHFQAIRGREEQPRDAHESRHDIHRLVLSFFSRDESVRVVRAVDDAMARGRKIHDMRFTVSSEKHELLTEPSLRKERASYVSYRYKFPRVFASLTRLDVECVKLDTSRSRVSGVLDGCKKLADLSLVYCDFAGETVVAIEHERLAKMKLDNCICDTVELRRLPRLRKLEFGCWDTRSERYPVVFGHVPRLRVLMLASAGTANCKALELSRLLQNTSLRELWLNFETAKIWIKPENPKLVVPVTRSLMSVHLDDIHPDYGITWTLMLSVTVTDHRCVPFQNEMFSRNKNEINRETSDFKHCNLAGLTIYGFKAENKFIEYIKRVMKTAVHLEYISLHDFSCELCNSNSFTRYVKTKEERDSERNQQRKMVPYQKHPIFLDLSN</sequence>
<name>A0A0E0KS30_ORYPU</name>
<proteinExistence type="predicted"/>
<dbReference type="Gene3D" id="3.80.10.10">
    <property type="entry name" value="Ribonuclease Inhibitor"/>
    <property type="match status" value="1"/>
</dbReference>
<dbReference type="Proteomes" id="UP000026962">
    <property type="component" value="Chromosome 4"/>
</dbReference>